<protein>
    <submittedName>
        <fullName evidence="1">Uncharacterized protein</fullName>
    </submittedName>
</protein>
<evidence type="ECO:0000313" key="2">
    <source>
        <dbReference type="Proteomes" id="UP000830671"/>
    </source>
</evidence>
<accession>A0A9Q8SZ43</accession>
<dbReference type="RefSeq" id="XP_049147851.1">
    <property type="nucleotide sequence ID" value="XM_049290706.1"/>
</dbReference>
<dbReference type="EMBL" id="CP019478">
    <property type="protein sequence ID" value="UQC86239.1"/>
    <property type="molecule type" value="Genomic_DNA"/>
</dbReference>
<dbReference type="Proteomes" id="UP000830671">
    <property type="component" value="Chromosome 6"/>
</dbReference>
<gene>
    <name evidence="1" type="ORF">CLUP02_11739</name>
</gene>
<reference evidence="1" key="1">
    <citation type="journal article" date="2021" name="Mol. Plant Microbe Interact.">
        <title>Complete Genome Sequence of the Plant-Pathogenic Fungus Colletotrichum lupini.</title>
        <authorList>
            <person name="Baroncelli R."/>
            <person name="Pensec F."/>
            <person name="Da Lio D."/>
            <person name="Boufleur T."/>
            <person name="Vicente I."/>
            <person name="Sarrocco S."/>
            <person name="Picot A."/>
            <person name="Baraldi E."/>
            <person name="Sukno S."/>
            <person name="Thon M."/>
            <person name="Le Floch G."/>
        </authorList>
    </citation>
    <scope>NUCLEOTIDE SEQUENCE</scope>
    <source>
        <strain evidence="1">IMI 504893</strain>
    </source>
</reference>
<dbReference type="KEGG" id="clup:CLUP02_11739"/>
<dbReference type="AlphaFoldDB" id="A0A9Q8SZ43"/>
<keyword evidence="2" id="KW-1185">Reference proteome</keyword>
<organism evidence="1 2">
    <name type="scientific">Colletotrichum lupini</name>
    <dbReference type="NCBI Taxonomy" id="145971"/>
    <lineage>
        <taxon>Eukaryota</taxon>
        <taxon>Fungi</taxon>
        <taxon>Dikarya</taxon>
        <taxon>Ascomycota</taxon>
        <taxon>Pezizomycotina</taxon>
        <taxon>Sordariomycetes</taxon>
        <taxon>Hypocreomycetidae</taxon>
        <taxon>Glomerellales</taxon>
        <taxon>Glomerellaceae</taxon>
        <taxon>Colletotrichum</taxon>
        <taxon>Colletotrichum acutatum species complex</taxon>
    </lineage>
</organism>
<sequence length="243" mass="27553">MEGSVVGHKQHWWSWFLTKRPVSLGPRGKCPLKKGPGKREGSAPAMFCFATVTDSMPISRGQVLAPAGCFAGIAVDFSMVPAHNWFELACGTSIVYAPLQLHFLEENSASATVELCYSNDGHDYCWYLSFEMMRLYSMLTVFRSTSDLYDEPNTSGYINLHVPANHFLKWKHPDFRPKTQRTRIGCLSCTQQVLNWDFFLTQSQTWTPIQRLPARELKLERALLIRAPMNGTEAGMKSITRHT</sequence>
<proteinExistence type="predicted"/>
<evidence type="ECO:0000313" key="1">
    <source>
        <dbReference type="EMBL" id="UQC86239.1"/>
    </source>
</evidence>
<dbReference type="GeneID" id="73345716"/>
<name>A0A9Q8SZ43_9PEZI</name>